<keyword evidence="4" id="KW-1185">Reference proteome</keyword>
<dbReference type="RefSeq" id="WP_339101677.1">
    <property type="nucleotide sequence ID" value="NZ_CP147247.1"/>
</dbReference>
<keyword evidence="1" id="KW-1133">Transmembrane helix</keyword>
<evidence type="ECO:0000313" key="3">
    <source>
        <dbReference type="EMBL" id="WYJ91344.1"/>
    </source>
</evidence>
<dbReference type="CDD" id="cd06418">
    <property type="entry name" value="GH25_BacA-like"/>
    <property type="match status" value="1"/>
</dbReference>
<dbReference type="InterPro" id="IPR015020">
    <property type="entry name" value="Rv2525c-like_Glyco_Hydro-like"/>
</dbReference>
<protein>
    <recommendedName>
        <fullName evidence="2">Rv2525c-like glycoside hydrolase-like domain-containing protein</fullName>
    </recommendedName>
</protein>
<evidence type="ECO:0000313" key="4">
    <source>
        <dbReference type="Proteomes" id="UP000195141"/>
    </source>
</evidence>
<evidence type="ECO:0000256" key="1">
    <source>
        <dbReference type="SAM" id="Phobius"/>
    </source>
</evidence>
<sequence>MVNDPLMFKVQKWLNDTYVGKSGFYIVELTGKTGWDTVNALTRALQIELGISELSNNFGPTTYRLFDQIAPTLKINGSYSTNVVKILQCALWCKGYNAYDQTYFGEFTTYTERAIKQIRVDCGLADSIDDSRAVGNLNSMLMKAILNMQSFVLIPWGDHRIRDMQRKLNREYYPYFGLLPCDGVYQRDTNQAIIYGLQCEMGMPVGTANGFFGVGTTAGCPTLSKTQGTAANIKLLQYALYVNGEYTWLFDGKFSEHVEKAVINFRKFMKIGNQNSPIADMPVIKALLSTTGDTARSAQGFDASTRMTQEMINTVKSSGMSYAGRYLTGTVGVGANRRAKNLTIPEAKLLLENGINIIPIYQDNSAQLSDYTRKIGEIDGNAAFQRAFELGLPADTIIYFAVDVDITSDQIEEYILPYFKGINDALVSFGLKWDYFYTYRIGVYGPRNVCKILADKGLASPNCYVSNMSSGFSANLGYPQPREWAFDQFYEPPYGVGSGAGHIYIDKVAVSGKDSGVSHIQPEMNQMKELLKELNLPSLTNSLNSGSILFGKEVTIADLGVAKLTFKPTFGLSPTQGDQIFNISNGKLDAKFTQELAKNFDATYIQSLKDGAESLSARVKNGNISVAVGATSSGKISYAVTVNVIDHEFEQGAGKVSFSFTFKVEIQKIFFDDNQLSDVWETLMVASVTVLAVVAVVLLFLSSGGLASVGALATFFSFLLIP</sequence>
<keyword evidence="1" id="KW-0472">Membrane</keyword>
<proteinExistence type="predicted"/>
<dbReference type="InterPro" id="IPR017853">
    <property type="entry name" value="GH"/>
</dbReference>
<keyword evidence="1" id="KW-0812">Transmembrane</keyword>
<dbReference type="EMBL" id="CP147247">
    <property type="protein sequence ID" value="WYJ91344.1"/>
    <property type="molecule type" value="Genomic_DNA"/>
</dbReference>
<feature type="transmembrane region" description="Helical" evidence="1">
    <location>
        <begin position="690"/>
        <end position="721"/>
    </location>
</feature>
<dbReference type="Gene3D" id="3.20.20.80">
    <property type="entry name" value="Glycosidases"/>
    <property type="match status" value="1"/>
</dbReference>
<reference evidence="3" key="2">
    <citation type="submission" date="2024-03" db="EMBL/GenBank/DDBJ databases">
        <title>The Genome Sequence of Enterococcus sp. DIV0242b.</title>
        <authorList>
            <consortium name="The Broad Institute Genomics Platform"/>
            <consortium name="The Broad Institute Microbial Omics Core"/>
            <consortium name="The Broad Institute Genomic Center for Infectious Diseases"/>
            <person name="Earl A."/>
            <person name="Manson A."/>
            <person name="Gilmore M."/>
            <person name="Schwartman J."/>
            <person name="Shea T."/>
            <person name="Abouelleil A."/>
            <person name="Cao P."/>
            <person name="Chapman S."/>
            <person name="Cusick C."/>
            <person name="Young S."/>
            <person name="Neafsey D."/>
            <person name="Nusbaum C."/>
            <person name="Birren B."/>
        </authorList>
    </citation>
    <scope>NUCLEOTIDE SEQUENCE</scope>
    <source>
        <strain evidence="3">9E7_DIV0242</strain>
    </source>
</reference>
<dbReference type="Pfam" id="PF08924">
    <property type="entry name" value="Rv2525c_GlyHyd-like"/>
    <property type="match status" value="1"/>
</dbReference>
<accession>A0AAQ3VXH2</accession>
<feature type="domain" description="Rv2525c-like glycoside hydrolase-like" evidence="2">
    <location>
        <begin position="314"/>
        <end position="487"/>
    </location>
</feature>
<dbReference type="AlphaFoldDB" id="A0AAQ3VXH2"/>
<gene>
    <name evidence="3" type="ORF">A5888_003112</name>
</gene>
<dbReference type="Proteomes" id="UP000195141">
    <property type="component" value="Chromosome"/>
</dbReference>
<evidence type="ECO:0000259" key="2">
    <source>
        <dbReference type="Pfam" id="PF08924"/>
    </source>
</evidence>
<dbReference type="SUPFAM" id="SSF51445">
    <property type="entry name" value="(Trans)glycosidases"/>
    <property type="match status" value="1"/>
</dbReference>
<name>A0AAQ3VXH2_9ENTE</name>
<organism evidence="3 4">
    <name type="scientific">Candidatus Enterococcus clewellii</name>
    <dbReference type="NCBI Taxonomy" id="1834193"/>
    <lineage>
        <taxon>Bacteria</taxon>
        <taxon>Bacillati</taxon>
        <taxon>Bacillota</taxon>
        <taxon>Bacilli</taxon>
        <taxon>Lactobacillales</taxon>
        <taxon>Enterococcaceae</taxon>
        <taxon>Enterococcus</taxon>
    </lineage>
</organism>
<reference evidence="3" key="1">
    <citation type="submission" date="2017-05" db="EMBL/GenBank/DDBJ databases">
        <authorList>
            <consortium name="The Broad Institute Genomics Platform"/>
            <consortium name="The Broad Institute Genomic Center for Infectious Diseases"/>
            <person name="Earl A."/>
            <person name="Manson A."/>
            <person name="Schwartman J."/>
            <person name="Gilmore M."/>
            <person name="Abouelleil A."/>
            <person name="Cao P."/>
            <person name="Chapman S."/>
            <person name="Cusick C."/>
            <person name="Shea T."/>
            <person name="Young S."/>
            <person name="Neafsey D."/>
            <person name="Nusbaum C."/>
            <person name="Birren B."/>
        </authorList>
    </citation>
    <scope>NUCLEOTIDE SEQUENCE</scope>
    <source>
        <strain evidence="3">9E7_DIV0242</strain>
    </source>
</reference>